<dbReference type="RefSeq" id="WP_189581778.1">
    <property type="nucleotide sequence ID" value="NZ_BMYF01000011.1"/>
</dbReference>
<dbReference type="AlphaFoldDB" id="A0A8J3CWH3"/>
<dbReference type="Proteomes" id="UP000642809">
    <property type="component" value="Unassembled WGS sequence"/>
</dbReference>
<evidence type="ECO:0000313" key="1">
    <source>
        <dbReference type="EMBL" id="GHB39288.1"/>
    </source>
</evidence>
<gene>
    <name evidence="1" type="ORF">GCM10008106_20630</name>
</gene>
<organism evidence="1 2">
    <name type="scientific">Mongoliitalea lutea</name>
    <dbReference type="NCBI Taxonomy" id="849756"/>
    <lineage>
        <taxon>Bacteria</taxon>
        <taxon>Pseudomonadati</taxon>
        <taxon>Bacteroidota</taxon>
        <taxon>Cytophagia</taxon>
        <taxon>Cytophagales</taxon>
        <taxon>Cyclobacteriaceae</taxon>
        <taxon>Mongoliitalea</taxon>
    </lineage>
</organism>
<name>A0A8J3CWH3_9BACT</name>
<protein>
    <recommendedName>
        <fullName evidence="3">ABC transporter ATPase</fullName>
    </recommendedName>
</protein>
<reference evidence="1" key="1">
    <citation type="journal article" date="2014" name="Int. J. Syst. Evol. Microbiol.">
        <title>Complete genome sequence of Corynebacterium casei LMG S-19264T (=DSM 44701T), isolated from a smear-ripened cheese.</title>
        <authorList>
            <consortium name="US DOE Joint Genome Institute (JGI-PGF)"/>
            <person name="Walter F."/>
            <person name="Albersmeier A."/>
            <person name="Kalinowski J."/>
            <person name="Ruckert C."/>
        </authorList>
    </citation>
    <scope>NUCLEOTIDE SEQUENCE</scope>
    <source>
        <strain evidence="1">KCTC 23224</strain>
    </source>
</reference>
<keyword evidence="2" id="KW-1185">Reference proteome</keyword>
<sequence length="163" mass="18667">MYLEFEQMPKHARVWVYQADRKFTPEESAWISSRLESFCAQWNTHGAMMPTSFEIFFDQVIVMSVDESRLGASGCSIDSSVRTLKEIEDRFGVNLLDQGKVSYQVGADNLAVTSAFQIKSHIQEGMLTSETLILNPLVKTKEDLGKQWLIRAKDSWLNKYFSN</sequence>
<evidence type="ECO:0008006" key="3">
    <source>
        <dbReference type="Google" id="ProtNLM"/>
    </source>
</evidence>
<dbReference type="EMBL" id="BMYF01000011">
    <property type="protein sequence ID" value="GHB39288.1"/>
    <property type="molecule type" value="Genomic_DNA"/>
</dbReference>
<reference evidence="1" key="2">
    <citation type="submission" date="2020-09" db="EMBL/GenBank/DDBJ databases">
        <authorList>
            <person name="Sun Q."/>
            <person name="Kim S."/>
        </authorList>
    </citation>
    <scope>NUCLEOTIDE SEQUENCE</scope>
    <source>
        <strain evidence="1">KCTC 23224</strain>
    </source>
</reference>
<accession>A0A8J3CWH3</accession>
<evidence type="ECO:0000313" key="2">
    <source>
        <dbReference type="Proteomes" id="UP000642809"/>
    </source>
</evidence>
<comment type="caution">
    <text evidence="1">The sequence shown here is derived from an EMBL/GenBank/DDBJ whole genome shotgun (WGS) entry which is preliminary data.</text>
</comment>
<proteinExistence type="predicted"/>